<comment type="caution">
    <text evidence="1">The sequence shown here is derived from an EMBL/GenBank/DDBJ whole genome shotgun (WGS) entry which is preliminary data.</text>
</comment>
<keyword evidence="2" id="KW-1185">Reference proteome</keyword>
<dbReference type="EMBL" id="JBHUOQ010000001">
    <property type="protein sequence ID" value="MFD2830346.1"/>
    <property type="molecule type" value="Genomic_DNA"/>
</dbReference>
<accession>A0ABW5WU76</accession>
<name>A0ABW5WU76_9STAP</name>
<proteinExistence type="predicted"/>
<evidence type="ECO:0000313" key="1">
    <source>
        <dbReference type="EMBL" id="MFD2830346.1"/>
    </source>
</evidence>
<reference evidence="2" key="1">
    <citation type="journal article" date="2019" name="Int. J. Syst. Evol. Microbiol.">
        <title>The Global Catalogue of Microorganisms (GCM) 10K type strain sequencing project: providing services to taxonomists for standard genome sequencing and annotation.</title>
        <authorList>
            <consortium name="The Broad Institute Genomics Platform"/>
            <consortium name="The Broad Institute Genome Sequencing Center for Infectious Disease"/>
            <person name="Wu L."/>
            <person name="Ma J."/>
        </authorList>
    </citation>
    <scope>NUCLEOTIDE SEQUENCE [LARGE SCALE GENOMIC DNA]</scope>
    <source>
        <strain evidence="2">KCTC 33575</strain>
    </source>
</reference>
<dbReference type="Proteomes" id="UP001597519">
    <property type="component" value="Unassembled WGS sequence"/>
</dbReference>
<evidence type="ECO:0000313" key="2">
    <source>
        <dbReference type="Proteomes" id="UP001597519"/>
    </source>
</evidence>
<organism evidence="1 2">
    <name type="scientific">Corticicoccus populi</name>
    <dbReference type="NCBI Taxonomy" id="1812821"/>
    <lineage>
        <taxon>Bacteria</taxon>
        <taxon>Bacillati</taxon>
        <taxon>Bacillota</taxon>
        <taxon>Bacilli</taxon>
        <taxon>Bacillales</taxon>
        <taxon>Staphylococcaceae</taxon>
        <taxon>Corticicoccus</taxon>
    </lineage>
</organism>
<protein>
    <submittedName>
        <fullName evidence="1">Uncharacterized protein</fullName>
    </submittedName>
</protein>
<dbReference type="RefSeq" id="WP_377773189.1">
    <property type="nucleotide sequence ID" value="NZ_JBHUOQ010000001.1"/>
</dbReference>
<gene>
    <name evidence="1" type="ORF">ACFSX4_07660</name>
</gene>
<sequence>MNKTELNQMTEKLSNIQNTLEMQNHLFEFVPSVGGMEKDELLLAYHKLYCATDTIYEMNQKTNNVLESLINTLLKAEEELEDD</sequence>